<protein>
    <recommendedName>
        <fullName evidence="2">SH3b domain-containing protein</fullName>
    </recommendedName>
</protein>
<gene>
    <name evidence="1" type="ORF">AVDCRST_MAG59-5094</name>
</gene>
<organism evidence="1">
    <name type="scientific">uncultured Thermomicrobiales bacterium</name>
    <dbReference type="NCBI Taxonomy" id="1645740"/>
    <lineage>
        <taxon>Bacteria</taxon>
        <taxon>Pseudomonadati</taxon>
        <taxon>Thermomicrobiota</taxon>
        <taxon>Thermomicrobia</taxon>
        <taxon>Thermomicrobiales</taxon>
        <taxon>environmental samples</taxon>
    </lineage>
</organism>
<accession>A0A6J4VUF2</accession>
<name>A0A6J4VUF2_9BACT</name>
<evidence type="ECO:0000313" key="1">
    <source>
        <dbReference type="EMBL" id="CAA9583243.1"/>
    </source>
</evidence>
<reference evidence="1" key="1">
    <citation type="submission" date="2020-02" db="EMBL/GenBank/DDBJ databases">
        <authorList>
            <person name="Meier V. D."/>
        </authorList>
    </citation>
    <scope>NUCLEOTIDE SEQUENCE</scope>
    <source>
        <strain evidence="1">AVDCRST_MAG59</strain>
    </source>
</reference>
<sequence>MTTVYAVVGQHRTVPGLLLLRGDDNRYYAYAAGRPSPVEPTDAWALDADGQSGMDAAPVVADPVSAPPPPDSAGRRRGSWSAVMAWQAGGWEPARALAVALVLVLGAALGGPSALAHAPALATTAMEVALLAAPSDEARVLDVMPGGTEVELTGAAEGGFLEVSSAGRLGWAGAEGFDGGIATAAVVLDASLRAAPNADGEILGAVPAGRTVMLTGAVVDGFVAASFAGIGGWLPVSAVA</sequence>
<dbReference type="AlphaFoldDB" id="A0A6J4VUF2"/>
<proteinExistence type="predicted"/>
<evidence type="ECO:0008006" key="2">
    <source>
        <dbReference type="Google" id="ProtNLM"/>
    </source>
</evidence>
<dbReference type="EMBL" id="CADCWF010000361">
    <property type="protein sequence ID" value="CAA9583243.1"/>
    <property type="molecule type" value="Genomic_DNA"/>
</dbReference>